<dbReference type="SMART" id="SM00863">
    <property type="entry name" value="tRNA_SAD"/>
    <property type="match status" value="1"/>
</dbReference>
<dbReference type="GO" id="GO:0005737">
    <property type="term" value="C:cytoplasm"/>
    <property type="evidence" value="ECO:0007669"/>
    <property type="project" value="UniProtKB-SubCell"/>
</dbReference>
<keyword evidence="7" id="KW-1185">Reference proteome</keyword>
<dbReference type="RefSeq" id="WP_218321920.1">
    <property type="nucleotide sequence ID" value="NZ_JAEEGC010000100.1"/>
</dbReference>
<dbReference type="GO" id="GO:0002161">
    <property type="term" value="F:aminoacyl-tRNA deacylase activity"/>
    <property type="evidence" value="ECO:0007669"/>
    <property type="project" value="UniProtKB-ARBA"/>
</dbReference>
<gene>
    <name evidence="6" type="ORF">I6U48_18345</name>
</gene>
<evidence type="ECO:0000256" key="3">
    <source>
        <dbReference type="ARBA" id="ARBA00022833"/>
    </source>
</evidence>
<organism evidence="6 7">
    <name type="scientific">Clostridium thailandense</name>
    <dbReference type="NCBI Taxonomy" id="2794346"/>
    <lineage>
        <taxon>Bacteria</taxon>
        <taxon>Bacillati</taxon>
        <taxon>Bacillota</taxon>
        <taxon>Clostridia</taxon>
        <taxon>Eubacteriales</taxon>
        <taxon>Clostridiaceae</taxon>
        <taxon>Clostridium</taxon>
    </lineage>
</organism>
<keyword evidence="2" id="KW-0479">Metal-binding</keyword>
<dbReference type="PROSITE" id="PS50860">
    <property type="entry name" value="AA_TRNA_LIGASE_II_ALA"/>
    <property type="match status" value="1"/>
</dbReference>
<evidence type="ECO:0000313" key="7">
    <source>
        <dbReference type="Proteomes" id="UP000694308"/>
    </source>
</evidence>
<comment type="caution">
    <text evidence="6">The sequence shown here is derived from an EMBL/GenBank/DDBJ whole genome shotgun (WGS) entry which is preliminary data.</text>
</comment>
<name>A0A949TZW0_9CLOT</name>
<proteinExistence type="predicted"/>
<dbReference type="PANTHER" id="PTHR43462:SF1">
    <property type="entry name" value="ALANYL-TRNA EDITING PROTEIN AARSD1"/>
    <property type="match status" value="1"/>
</dbReference>
<dbReference type="InterPro" id="IPR018165">
    <property type="entry name" value="Ala-tRNA-synth_IIc_core"/>
</dbReference>
<comment type="subcellular location">
    <subcellularLocation>
        <location evidence="1">Cytoplasm</location>
    </subcellularLocation>
</comment>
<evidence type="ECO:0000256" key="1">
    <source>
        <dbReference type="ARBA" id="ARBA00004496"/>
    </source>
</evidence>
<protein>
    <submittedName>
        <fullName evidence="6">Alanyl-tRNA editing protein</fullName>
    </submittedName>
</protein>
<dbReference type="Pfam" id="PF07973">
    <property type="entry name" value="tRNA_SAD"/>
    <property type="match status" value="1"/>
</dbReference>
<dbReference type="PANTHER" id="PTHR43462">
    <property type="entry name" value="ALANYL-TRNA EDITING PROTEIN"/>
    <property type="match status" value="1"/>
</dbReference>
<dbReference type="GO" id="GO:0006419">
    <property type="term" value="P:alanyl-tRNA aminoacylation"/>
    <property type="evidence" value="ECO:0007669"/>
    <property type="project" value="InterPro"/>
</dbReference>
<feature type="coiled-coil region" evidence="4">
    <location>
        <begin position="258"/>
        <end position="297"/>
    </location>
</feature>
<dbReference type="InterPro" id="IPR012947">
    <property type="entry name" value="tRNA_SAD"/>
</dbReference>
<dbReference type="GO" id="GO:0005524">
    <property type="term" value="F:ATP binding"/>
    <property type="evidence" value="ECO:0007669"/>
    <property type="project" value="InterPro"/>
</dbReference>
<keyword evidence="4" id="KW-0175">Coiled coil</keyword>
<dbReference type="AlphaFoldDB" id="A0A949TZW0"/>
<dbReference type="Pfam" id="PF02272">
    <property type="entry name" value="DHHA1"/>
    <property type="match status" value="1"/>
</dbReference>
<accession>A0A949TZW0</accession>
<keyword evidence="3" id="KW-0862">Zinc</keyword>
<dbReference type="Pfam" id="PF01411">
    <property type="entry name" value="tRNA-synt_2c"/>
    <property type="match status" value="1"/>
</dbReference>
<evidence type="ECO:0000256" key="2">
    <source>
        <dbReference type="ARBA" id="ARBA00022723"/>
    </source>
</evidence>
<dbReference type="Proteomes" id="UP000694308">
    <property type="component" value="Unassembled WGS sequence"/>
</dbReference>
<evidence type="ECO:0000256" key="4">
    <source>
        <dbReference type="SAM" id="Coils"/>
    </source>
</evidence>
<evidence type="ECO:0000313" key="6">
    <source>
        <dbReference type="EMBL" id="MBV7274861.1"/>
    </source>
</evidence>
<dbReference type="InterPro" id="IPR051335">
    <property type="entry name" value="Alanyl-tRNA_Editing_Enzymes"/>
</dbReference>
<dbReference type="InterPro" id="IPR018164">
    <property type="entry name" value="Ala-tRNA-synth_IIc_N"/>
</dbReference>
<dbReference type="GO" id="GO:0004813">
    <property type="term" value="F:alanine-tRNA ligase activity"/>
    <property type="evidence" value="ECO:0007669"/>
    <property type="project" value="InterPro"/>
</dbReference>
<dbReference type="GO" id="GO:0003676">
    <property type="term" value="F:nucleic acid binding"/>
    <property type="evidence" value="ECO:0007669"/>
    <property type="project" value="InterPro"/>
</dbReference>
<evidence type="ECO:0000259" key="5">
    <source>
        <dbReference type="PROSITE" id="PS50860"/>
    </source>
</evidence>
<feature type="domain" description="Alanyl-transfer RNA synthetases family profile" evidence="5">
    <location>
        <begin position="1"/>
        <end position="235"/>
    </location>
</feature>
<dbReference type="InterPro" id="IPR003156">
    <property type="entry name" value="DHHA1_dom"/>
</dbReference>
<reference evidence="6" key="1">
    <citation type="submission" date="2020-12" db="EMBL/GenBank/DDBJ databases">
        <title>Clostridium thailandense sp. nov., a novel acetogenic bacterium isolated from peat land soil in Thailand.</title>
        <authorList>
            <person name="Chaikitkaew S."/>
            <person name="Birkeland N.K."/>
        </authorList>
    </citation>
    <scope>NUCLEOTIDE SEQUENCE</scope>
    <source>
        <strain evidence="6">PL3</strain>
    </source>
</reference>
<dbReference type="GO" id="GO:0046872">
    <property type="term" value="F:metal ion binding"/>
    <property type="evidence" value="ECO:0007669"/>
    <property type="project" value="UniProtKB-KW"/>
</dbReference>
<sequence>MTEKLFYKDAYLKDCEAEVVDIINENGKVLVVLDKTIFYPEGGGQPSDIGEIDGIKVTYVSEKDGIIYHQMDEVPKSKKVFCKIDFNRRFDHMQQHAGEHLLSGAILRLYGGNNKGFHLGTDYVTVDIDINEISEEMVAKIEEEVNNYIYANEPIKTFIVSKEECKNYPLRKQINVDEDIRIVEVKDMDCCACCGTHVSYTSEVGIVKIIKSERYKGMTRIYCKCGKRAFTDFENKHNVITKLNRYFSVDEDNLFDRVMTQCSELDALKREIAKLKRVFAENEAKQLEAENSKIILKEYNDKSFDDVQLIASVINNKEHVLILSSAADKKIIFMNGTSLDINCGKIFKENIKEFNGKGGGNAQRAQGTFDTEEDLMRFSEFLDSCVKG</sequence>
<dbReference type="EMBL" id="JAEEGC010000100">
    <property type="protein sequence ID" value="MBV7274861.1"/>
    <property type="molecule type" value="Genomic_DNA"/>
</dbReference>